<accession>A0A4R7UY65</accession>
<dbReference type="AlphaFoldDB" id="A0A4R7UY65"/>
<gene>
    <name evidence="1" type="ORF">CLV71_119131</name>
</gene>
<dbReference type="Proteomes" id="UP000294927">
    <property type="component" value="Unassembled WGS sequence"/>
</dbReference>
<dbReference type="EMBL" id="SOCP01000019">
    <property type="protein sequence ID" value="TDV41809.1"/>
    <property type="molecule type" value="Genomic_DNA"/>
</dbReference>
<sequence length="52" mass="5456">MLLERLVTNLVHNAIHYNERGGSVAVKLPVQARTVANDTTGPQVMLGAGAGD</sequence>
<comment type="caution">
    <text evidence="1">The sequence shown here is derived from an EMBL/GenBank/DDBJ whole genome shotgun (WGS) entry which is preliminary data.</text>
</comment>
<proteinExistence type="predicted"/>
<protein>
    <submittedName>
        <fullName evidence="1">Uncharacterized protein</fullName>
    </submittedName>
</protein>
<keyword evidence="2" id="KW-1185">Reference proteome</keyword>
<dbReference type="RefSeq" id="WP_166664412.1">
    <property type="nucleotide sequence ID" value="NZ_SOCP01000019.1"/>
</dbReference>
<evidence type="ECO:0000313" key="1">
    <source>
        <dbReference type="EMBL" id="TDV41809.1"/>
    </source>
</evidence>
<organism evidence="1 2">
    <name type="scientific">Actinophytocola oryzae</name>
    <dbReference type="NCBI Taxonomy" id="502181"/>
    <lineage>
        <taxon>Bacteria</taxon>
        <taxon>Bacillati</taxon>
        <taxon>Actinomycetota</taxon>
        <taxon>Actinomycetes</taxon>
        <taxon>Pseudonocardiales</taxon>
        <taxon>Pseudonocardiaceae</taxon>
    </lineage>
</organism>
<name>A0A4R7UY65_9PSEU</name>
<reference evidence="1 2" key="1">
    <citation type="submission" date="2019-03" db="EMBL/GenBank/DDBJ databases">
        <title>Genomic Encyclopedia of Archaeal and Bacterial Type Strains, Phase II (KMG-II): from individual species to whole genera.</title>
        <authorList>
            <person name="Goeker M."/>
        </authorList>
    </citation>
    <scope>NUCLEOTIDE SEQUENCE [LARGE SCALE GENOMIC DNA]</scope>
    <source>
        <strain evidence="1 2">DSM 45499</strain>
    </source>
</reference>
<evidence type="ECO:0000313" key="2">
    <source>
        <dbReference type="Proteomes" id="UP000294927"/>
    </source>
</evidence>